<comment type="similarity">
    <text evidence="3">Belongs to the peptidase S33 family.</text>
</comment>
<evidence type="ECO:0000313" key="14">
    <source>
        <dbReference type="EMBL" id="TGY90263.1"/>
    </source>
</evidence>
<gene>
    <name evidence="14" type="ORF">E5163_03835</name>
</gene>
<evidence type="ECO:0000256" key="6">
    <source>
        <dbReference type="ARBA" id="ARBA00022438"/>
    </source>
</evidence>
<dbReference type="GO" id="GO:0004177">
    <property type="term" value="F:aminopeptidase activity"/>
    <property type="evidence" value="ECO:0007669"/>
    <property type="project" value="UniProtKB-KW"/>
</dbReference>
<keyword evidence="11" id="KW-0732">Signal</keyword>
<dbReference type="GO" id="GO:0006508">
    <property type="term" value="P:proteolysis"/>
    <property type="evidence" value="ECO:0007669"/>
    <property type="project" value="UniProtKB-KW"/>
</dbReference>
<evidence type="ECO:0000313" key="15">
    <source>
        <dbReference type="Proteomes" id="UP000308054"/>
    </source>
</evidence>
<keyword evidence="6" id="KW-0031">Aminopeptidase</keyword>
<comment type="catalytic activity">
    <reaction evidence="1">
        <text>Release of N-terminal proline from a peptide.</text>
        <dbReference type="EC" id="3.4.11.5"/>
    </reaction>
</comment>
<name>A0A4S2H410_9PROT</name>
<dbReference type="PRINTS" id="PR00793">
    <property type="entry name" value="PROAMNOPTASE"/>
</dbReference>
<evidence type="ECO:0000256" key="4">
    <source>
        <dbReference type="ARBA" id="ARBA00012568"/>
    </source>
</evidence>
<dbReference type="Pfam" id="PF00561">
    <property type="entry name" value="Abhydrolase_1"/>
    <property type="match status" value="1"/>
</dbReference>
<keyword evidence="15" id="KW-1185">Reference proteome</keyword>
<dbReference type="EMBL" id="SRXW01000001">
    <property type="protein sequence ID" value="TGY90263.1"/>
    <property type="molecule type" value="Genomic_DNA"/>
</dbReference>
<evidence type="ECO:0000256" key="2">
    <source>
        <dbReference type="ARBA" id="ARBA00004496"/>
    </source>
</evidence>
<feature type="domain" description="Peptidase S33 tripeptidyl aminopeptidase-like C-terminal" evidence="13">
    <location>
        <begin position="370"/>
        <end position="455"/>
    </location>
</feature>
<protein>
    <recommendedName>
        <fullName evidence="5">Proline iminopeptidase</fullName>
        <ecNumber evidence="4">3.4.11.5</ecNumber>
    </recommendedName>
    <alternativeName>
        <fullName evidence="10">Prolyl aminopeptidase</fullName>
    </alternativeName>
</protein>
<evidence type="ECO:0000259" key="12">
    <source>
        <dbReference type="Pfam" id="PF00561"/>
    </source>
</evidence>
<keyword evidence="7" id="KW-0963">Cytoplasm</keyword>
<keyword evidence="9 14" id="KW-0378">Hydrolase</keyword>
<evidence type="ECO:0000256" key="10">
    <source>
        <dbReference type="ARBA" id="ARBA00029605"/>
    </source>
</evidence>
<sequence>MKPKLIFVLLGWLLVLCAPARAEAPELAPCEAAGGSSALCGLYPVYENRAQRVGRMFDLNIMVLPATEEATKAPVFFLTGGPGEAATDAGAMFLGEDWSLVRRERDIVLVDQRGTGRSNRLDCPVTEPNAALRALNVFEMPDGFIHRCLEQLAGSADVRHYTTPVAMDDLDEVRAALGYDRIVLYGASYGTRAAFVYMRRHPQSVESVVLRAIAPVNMRAVLPAARHAQNAFEGLVRRCRAEAECAARHGDLEAGLDEVLARLEREPAAIETLHPFTGEAVTIVLTRDIFAGALAWFMAAPQGQDLVAPVIAAARTGDYAPFLGAALPIAVGATANWSLGMALTVICNEDMRFVDPREIEVATAGSFMGGQRVRNGLEACSTWPDAGIGLDYLEPVRSDLPVLMISGEYDPIDGLDLALDAERYLTDVRHIIIPGGTHQPQFPGCTMRAVQDFLGAPGEGVDACQP</sequence>
<dbReference type="SUPFAM" id="SSF53474">
    <property type="entry name" value="alpha/beta-Hydrolases"/>
    <property type="match status" value="1"/>
</dbReference>
<evidence type="ECO:0000256" key="9">
    <source>
        <dbReference type="ARBA" id="ARBA00022801"/>
    </source>
</evidence>
<evidence type="ECO:0000256" key="5">
    <source>
        <dbReference type="ARBA" id="ARBA00021843"/>
    </source>
</evidence>
<dbReference type="GO" id="GO:0005737">
    <property type="term" value="C:cytoplasm"/>
    <property type="evidence" value="ECO:0007669"/>
    <property type="project" value="UniProtKB-SubCell"/>
</dbReference>
<accession>A0A4S2H410</accession>
<feature type="signal peptide" evidence="11">
    <location>
        <begin position="1"/>
        <end position="22"/>
    </location>
</feature>
<comment type="subcellular location">
    <subcellularLocation>
        <location evidence="2">Cytoplasm</location>
    </subcellularLocation>
</comment>
<evidence type="ECO:0000256" key="11">
    <source>
        <dbReference type="SAM" id="SignalP"/>
    </source>
</evidence>
<evidence type="ECO:0000256" key="8">
    <source>
        <dbReference type="ARBA" id="ARBA00022670"/>
    </source>
</evidence>
<dbReference type="InterPro" id="IPR002410">
    <property type="entry name" value="Peptidase_S33"/>
</dbReference>
<evidence type="ECO:0000256" key="1">
    <source>
        <dbReference type="ARBA" id="ARBA00001585"/>
    </source>
</evidence>
<dbReference type="InterPro" id="IPR005944">
    <property type="entry name" value="Pro_iminopeptidase"/>
</dbReference>
<evidence type="ECO:0000256" key="3">
    <source>
        <dbReference type="ARBA" id="ARBA00010088"/>
    </source>
</evidence>
<comment type="caution">
    <text evidence="14">The sequence shown here is derived from an EMBL/GenBank/DDBJ whole genome shotgun (WGS) entry which is preliminary data.</text>
</comment>
<feature type="domain" description="AB hydrolase-1" evidence="12">
    <location>
        <begin position="74"/>
        <end position="222"/>
    </location>
</feature>
<dbReference type="Pfam" id="PF08386">
    <property type="entry name" value="Abhydrolase_4"/>
    <property type="match status" value="1"/>
</dbReference>
<evidence type="ECO:0000259" key="13">
    <source>
        <dbReference type="Pfam" id="PF08386"/>
    </source>
</evidence>
<dbReference type="PANTHER" id="PTHR43722">
    <property type="entry name" value="PROLINE IMINOPEPTIDASE"/>
    <property type="match status" value="1"/>
</dbReference>
<dbReference type="InterPro" id="IPR013595">
    <property type="entry name" value="Pept_S33_TAP-like_C"/>
</dbReference>
<dbReference type="Gene3D" id="3.40.50.1820">
    <property type="entry name" value="alpha/beta hydrolase"/>
    <property type="match status" value="1"/>
</dbReference>
<organism evidence="14 15">
    <name type="scientific">Marinicauda algicola</name>
    <dbReference type="NCBI Taxonomy" id="2029849"/>
    <lineage>
        <taxon>Bacteria</taxon>
        <taxon>Pseudomonadati</taxon>
        <taxon>Pseudomonadota</taxon>
        <taxon>Alphaproteobacteria</taxon>
        <taxon>Maricaulales</taxon>
        <taxon>Maricaulaceae</taxon>
        <taxon>Marinicauda</taxon>
    </lineage>
</organism>
<dbReference type="InterPro" id="IPR000073">
    <property type="entry name" value="AB_hydrolase_1"/>
</dbReference>
<dbReference type="RefSeq" id="WP_135994761.1">
    <property type="nucleotide sequence ID" value="NZ_CP071057.1"/>
</dbReference>
<dbReference type="AlphaFoldDB" id="A0A4S2H410"/>
<dbReference type="Proteomes" id="UP000308054">
    <property type="component" value="Unassembled WGS sequence"/>
</dbReference>
<keyword evidence="8" id="KW-0645">Protease</keyword>
<evidence type="ECO:0000256" key="7">
    <source>
        <dbReference type="ARBA" id="ARBA00022490"/>
    </source>
</evidence>
<dbReference type="EC" id="3.4.11.5" evidence="4"/>
<feature type="chain" id="PRO_5020792477" description="Proline iminopeptidase" evidence="11">
    <location>
        <begin position="23"/>
        <end position="466"/>
    </location>
</feature>
<dbReference type="PANTHER" id="PTHR43722:SF1">
    <property type="entry name" value="PROLINE IMINOPEPTIDASE"/>
    <property type="match status" value="1"/>
</dbReference>
<proteinExistence type="inferred from homology"/>
<dbReference type="InterPro" id="IPR029058">
    <property type="entry name" value="AB_hydrolase_fold"/>
</dbReference>
<reference evidence="14 15" key="1">
    <citation type="journal article" date="2017" name="Int. J. Syst. Evol. Microbiol.">
        <title>Marinicauda algicola sp. nov., isolated from a marine red alga Rhodosorus marinus.</title>
        <authorList>
            <person name="Jeong S.E."/>
            <person name="Jeon S.H."/>
            <person name="Chun B.H."/>
            <person name="Kim D.W."/>
            <person name="Jeon C.O."/>
        </authorList>
    </citation>
    <scope>NUCLEOTIDE SEQUENCE [LARGE SCALE GENOMIC DNA]</scope>
    <source>
        <strain evidence="14 15">JCM 31718</strain>
    </source>
</reference>